<evidence type="ECO:0000256" key="1">
    <source>
        <dbReference type="ARBA" id="ARBA00004141"/>
    </source>
</evidence>
<evidence type="ECO:0000256" key="3">
    <source>
        <dbReference type="ARBA" id="ARBA00022692"/>
    </source>
</evidence>
<dbReference type="SUPFAM" id="SSF103481">
    <property type="entry name" value="Multidrug resistance efflux transporter EmrE"/>
    <property type="match status" value="2"/>
</dbReference>
<dbReference type="GO" id="GO:0016020">
    <property type="term" value="C:membrane"/>
    <property type="evidence" value="ECO:0007669"/>
    <property type="project" value="UniProtKB-SubCell"/>
</dbReference>
<comment type="subcellular location">
    <subcellularLocation>
        <location evidence="1">Membrane</location>
        <topology evidence="1">Multi-pass membrane protein</topology>
    </subcellularLocation>
</comment>
<dbReference type="InterPro" id="IPR037185">
    <property type="entry name" value="EmrE-like"/>
</dbReference>
<sequence>MKNNLWLIYAVVTTITWGIWGALIEIPEKAGFPATLGYTMWALTMIPCALIALKLIKFKLEYNLESVFYGTLIGLTGAGGQLILFEALREGPAYIIFPIVSLYPVVTIILSVSILRETANRRSWIGIILALLAIFLLSYMKPEKLEVKGYLWLGLSVLVFVMWGVQGFFMKVANNKMSAESIFTYMALSGILLIPFALMMTDFEQNINWGFKGPYLAAMIQVLNAVGALTLVYAMRYGKAIVVSPMTSLSPMITIVLSLLIYAVMPNPAMMIGFGLALVAIYLFST</sequence>
<evidence type="ECO:0000256" key="5">
    <source>
        <dbReference type="ARBA" id="ARBA00023136"/>
    </source>
</evidence>
<dbReference type="PANTHER" id="PTHR32322">
    <property type="entry name" value="INNER MEMBRANE TRANSPORTER"/>
    <property type="match status" value="1"/>
</dbReference>
<proteinExistence type="inferred from homology"/>
<protein>
    <submittedName>
        <fullName evidence="8">Membrane protein</fullName>
    </submittedName>
</protein>
<feature type="transmembrane region" description="Helical" evidence="6">
    <location>
        <begin position="269"/>
        <end position="285"/>
    </location>
</feature>
<reference evidence="8 9" key="1">
    <citation type="submission" date="2019-10" db="EMBL/GenBank/DDBJ databases">
        <title>Prolixibacter strains distinguished by the presence of nitrate reductase genes were adept at nitrate-dependent anaerobic corrosion of metallic iron and carbon steel.</title>
        <authorList>
            <person name="Iino T."/>
            <person name="Shono N."/>
            <person name="Ito K."/>
            <person name="Nakamura R."/>
            <person name="Sueoka K."/>
            <person name="Harayama S."/>
            <person name="Ohkuma M."/>
        </authorList>
    </citation>
    <scope>NUCLEOTIDE SEQUENCE [LARGE SCALE GENOMIC DNA]</scope>
    <source>
        <strain evidence="8 9">JCM 13498</strain>
    </source>
</reference>
<keyword evidence="4 6" id="KW-1133">Transmembrane helix</keyword>
<dbReference type="OrthoDB" id="7541381at2"/>
<comment type="similarity">
    <text evidence="2">Belongs to the EamA transporter family.</text>
</comment>
<feature type="transmembrane region" description="Helical" evidence="6">
    <location>
        <begin position="38"/>
        <end position="56"/>
    </location>
</feature>
<feature type="transmembrane region" description="Helical" evidence="6">
    <location>
        <begin position="7"/>
        <end position="26"/>
    </location>
</feature>
<keyword evidence="9" id="KW-1185">Reference proteome</keyword>
<feature type="transmembrane region" description="Helical" evidence="6">
    <location>
        <begin position="213"/>
        <end position="234"/>
    </location>
</feature>
<feature type="transmembrane region" description="Helical" evidence="6">
    <location>
        <begin position="151"/>
        <end position="170"/>
    </location>
</feature>
<dbReference type="InterPro" id="IPR000620">
    <property type="entry name" value="EamA_dom"/>
</dbReference>
<feature type="domain" description="EamA" evidence="7">
    <location>
        <begin position="5"/>
        <end position="138"/>
    </location>
</feature>
<gene>
    <name evidence="8" type="ORF">PbJCM13498_41190</name>
</gene>
<feature type="transmembrane region" description="Helical" evidence="6">
    <location>
        <begin position="94"/>
        <end position="115"/>
    </location>
</feature>
<evidence type="ECO:0000256" key="4">
    <source>
        <dbReference type="ARBA" id="ARBA00022989"/>
    </source>
</evidence>
<feature type="transmembrane region" description="Helical" evidence="6">
    <location>
        <begin position="68"/>
        <end position="88"/>
    </location>
</feature>
<feature type="transmembrane region" description="Helical" evidence="6">
    <location>
        <begin position="182"/>
        <end position="201"/>
    </location>
</feature>
<dbReference type="PANTHER" id="PTHR32322:SF2">
    <property type="entry name" value="EAMA DOMAIN-CONTAINING PROTEIN"/>
    <property type="match status" value="1"/>
</dbReference>
<evidence type="ECO:0000256" key="6">
    <source>
        <dbReference type="SAM" id="Phobius"/>
    </source>
</evidence>
<evidence type="ECO:0000259" key="7">
    <source>
        <dbReference type="Pfam" id="PF00892"/>
    </source>
</evidence>
<feature type="transmembrane region" description="Helical" evidence="6">
    <location>
        <begin position="241"/>
        <end position="263"/>
    </location>
</feature>
<name>A0A5M4B5W1_9BACT</name>
<keyword evidence="5 6" id="KW-0472">Membrane</keyword>
<dbReference type="Gene3D" id="1.10.3730.20">
    <property type="match status" value="1"/>
</dbReference>
<evidence type="ECO:0000313" key="8">
    <source>
        <dbReference type="EMBL" id="GET35256.1"/>
    </source>
</evidence>
<evidence type="ECO:0000256" key="2">
    <source>
        <dbReference type="ARBA" id="ARBA00007362"/>
    </source>
</evidence>
<dbReference type="InterPro" id="IPR050638">
    <property type="entry name" value="AA-Vitamin_Transporters"/>
</dbReference>
<accession>A0A5M4B5W1</accession>
<comment type="caution">
    <text evidence="8">The sequence shown here is derived from an EMBL/GenBank/DDBJ whole genome shotgun (WGS) entry which is preliminary data.</text>
</comment>
<organism evidence="8 9">
    <name type="scientific">Prolixibacter bellariivorans</name>
    <dbReference type="NCBI Taxonomy" id="314319"/>
    <lineage>
        <taxon>Bacteria</taxon>
        <taxon>Pseudomonadati</taxon>
        <taxon>Bacteroidota</taxon>
        <taxon>Bacteroidia</taxon>
        <taxon>Marinilabiliales</taxon>
        <taxon>Prolixibacteraceae</taxon>
        <taxon>Prolixibacter</taxon>
    </lineage>
</organism>
<dbReference type="EMBL" id="BLAX01000001">
    <property type="protein sequence ID" value="GET35256.1"/>
    <property type="molecule type" value="Genomic_DNA"/>
</dbReference>
<evidence type="ECO:0000313" key="9">
    <source>
        <dbReference type="Proteomes" id="UP000391834"/>
    </source>
</evidence>
<dbReference type="Pfam" id="PF00892">
    <property type="entry name" value="EamA"/>
    <property type="match status" value="2"/>
</dbReference>
<dbReference type="Proteomes" id="UP000391834">
    <property type="component" value="Unassembled WGS sequence"/>
</dbReference>
<keyword evidence="3 6" id="KW-0812">Transmembrane</keyword>
<feature type="transmembrane region" description="Helical" evidence="6">
    <location>
        <begin position="122"/>
        <end position="139"/>
    </location>
</feature>
<dbReference type="AlphaFoldDB" id="A0A5M4B5W1"/>
<feature type="domain" description="EamA" evidence="7">
    <location>
        <begin position="152"/>
        <end position="285"/>
    </location>
</feature>